<reference evidence="2" key="1">
    <citation type="submission" date="2022-10" db="EMBL/GenBank/DDBJ databases">
        <title>The complete genomes of actinobacterial strains from the NBC collection.</title>
        <authorList>
            <person name="Joergensen T.S."/>
            <person name="Alvarez Arevalo M."/>
            <person name="Sterndorff E.B."/>
            <person name="Faurdal D."/>
            <person name="Vuksanovic O."/>
            <person name="Mourched A.-S."/>
            <person name="Charusanti P."/>
            <person name="Shaw S."/>
            <person name="Blin K."/>
            <person name="Weber T."/>
        </authorList>
    </citation>
    <scope>NUCLEOTIDE SEQUENCE</scope>
    <source>
        <strain evidence="2">NBC_00060</strain>
    </source>
</reference>
<feature type="signal peptide" evidence="1">
    <location>
        <begin position="1"/>
        <end position="41"/>
    </location>
</feature>
<keyword evidence="1" id="KW-0732">Signal</keyword>
<dbReference type="InterPro" id="IPR013207">
    <property type="entry name" value="LGFP"/>
</dbReference>
<evidence type="ECO:0000256" key="1">
    <source>
        <dbReference type="SAM" id="SignalP"/>
    </source>
</evidence>
<proteinExistence type="predicted"/>
<protein>
    <recommendedName>
        <fullName evidence="3">LGFP repeat-containing protein</fullName>
    </recommendedName>
</protein>
<accession>A0AAU2HAE5</accession>
<name>A0AAU2HAE5_9ACTN</name>
<sequence length="449" mass="49155">MNAIREHLTSRRRARGRGAKISLLLTALLAGSVLFPATASAAGQDPEQICGHTVQGRILEKYREYRDTLGCPQTDEQTAPDGVGRFSVFDGGSIYWSPSTDAHAIWGLIRDKWAAMGWEKGSLGYPTSDELSLPDGAGKRQVFQGGSLYWHPTRSNGVHPVLGLIGQRWGQAGWEGGVYGYPITDELPQEGVTQMFEHGPLRWSPNETANPLIPRAKAKLLDGKPTPGDLDESATLLPKGADRGIVVVRGYIGDDGNPVNHSIGNHRLWSTEPEVSSKVAFAWDTATGQVGIYVEHSCVGDLPCRNAKPLVRTEHAKVVQDDRTPQNEYWVEPYGDGGMRVDVSAVNSFADVPGSSVADLGRINATFYVYPHGYDGNNRNFTGFDVETVKDKFPSWEVLRYPRLLEKPDSLQALWQGAVWQTSVGDLTAAQHSCYRTDPDHAPANMTCN</sequence>
<dbReference type="EMBL" id="CP108253">
    <property type="protein sequence ID" value="WTU44863.1"/>
    <property type="molecule type" value="Genomic_DNA"/>
</dbReference>
<evidence type="ECO:0000313" key="2">
    <source>
        <dbReference type="EMBL" id="WTU44863.1"/>
    </source>
</evidence>
<dbReference type="AlphaFoldDB" id="A0AAU2HAE5"/>
<gene>
    <name evidence="2" type="ORF">OHV25_37430</name>
</gene>
<organism evidence="2">
    <name type="scientific">Streptomyces sp. NBC_00060</name>
    <dbReference type="NCBI Taxonomy" id="2975636"/>
    <lineage>
        <taxon>Bacteria</taxon>
        <taxon>Bacillati</taxon>
        <taxon>Actinomycetota</taxon>
        <taxon>Actinomycetes</taxon>
        <taxon>Kitasatosporales</taxon>
        <taxon>Streptomycetaceae</taxon>
        <taxon>Streptomyces</taxon>
    </lineage>
</organism>
<dbReference type="Pfam" id="PF08310">
    <property type="entry name" value="LGFP"/>
    <property type="match status" value="2"/>
</dbReference>
<evidence type="ECO:0008006" key="3">
    <source>
        <dbReference type="Google" id="ProtNLM"/>
    </source>
</evidence>
<feature type="chain" id="PRO_5043939697" description="LGFP repeat-containing protein" evidence="1">
    <location>
        <begin position="42"/>
        <end position="449"/>
    </location>
</feature>